<comment type="caution">
    <text evidence="9">The sequence shown here is derived from an EMBL/GenBank/DDBJ whole genome shotgun (WGS) entry which is preliminary data.</text>
</comment>
<evidence type="ECO:0000256" key="5">
    <source>
        <dbReference type="PROSITE-ProRule" id="PRU00284"/>
    </source>
</evidence>
<evidence type="ECO:0000256" key="6">
    <source>
        <dbReference type="SAM" id="Phobius"/>
    </source>
</evidence>
<feature type="domain" description="Methyl-accepting transducer" evidence="7">
    <location>
        <begin position="274"/>
        <end position="517"/>
    </location>
</feature>
<dbReference type="InterPro" id="IPR004089">
    <property type="entry name" value="MCPsignal_dom"/>
</dbReference>
<dbReference type="SMART" id="SM00304">
    <property type="entry name" value="HAMP"/>
    <property type="match status" value="1"/>
</dbReference>
<dbReference type="InterPro" id="IPR004090">
    <property type="entry name" value="Chemotax_Me-accpt_rcpt"/>
</dbReference>
<dbReference type="Pfam" id="PF00015">
    <property type="entry name" value="MCPsignal"/>
    <property type="match status" value="1"/>
</dbReference>
<evidence type="ECO:0000259" key="8">
    <source>
        <dbReference type="PROSITE" id="PS50885"/>
    </source>
</evidence>
<dbReference type="EMBL" id="JACCBK010000001">
    <property type="protein sequence ID" value="NYD87278.1"/>
    <property type="molecule type" value="Genomic_DNA"/>
</dbReference>
<feature type="domain" description="HAMP" evidence="8">
    <location>
        <begin position="217"/>
        <end position="269"/>
    </location>
</feature>
<comment type="similarity">
    <text evidence="4">Belongs to the methyl-accepting chemotaxis (MCP) protein family.</text>
</comment>
<dbReference type="Pfam" id="PF12729">
    <property type="entry name" value="4HB_MCP_1"/>
    <property type="match status" value="1"/>
</dbReference>
<protein>
    <submittedName>
        <fullName evidence="9">Methyl-accepting chemotaxis protein</fullName>
    </submittedName>
</protein>
<feature type="transmembrane region" description="Helical" evidence="6">
    <location>
        <begin position="195"/>
        <end position="216"/>
    </location>
</feature>
<reference evidence="9 10" key="1">
    <citation type="submission" date="2020-07" db="EMBL/GenBank/DDBJ databases">
        <title>Sequencing the genomes of 1000 actinobacteria strains.</title>
        <authorList>
            <person name="Klenk H.-P."/>
        </authorList>
    </citation>
    <scope>NUCLEOTIDE SEQUENCE [LARGE SCALE GENOMIC DNA]</scope>
    <source>
        <strain evidence="9 10">DSM 24482</strain>
    </source>
</reference>
<dbReference type="Pfam" id="PF00672">
    <property type="entry name" value="HAMP"/>
    <property type="match status" value="1"/>
</dbReference>
<dbReference type="RefSeq" id="WP_140460665.1">
    <property type="nucleotide sequence ID" value="NZ_BAABFI010000020.1"/>
</dbReference>
<dbReference type="GO" id="GO:0006935">
    <property type="term" value="P:chemotaxis"/>
    <property type="evidence" value="ECO:0007669"/>
    <property type="project" value="InterPro"/>
</dbReference>
<dbReference type="Proteomes" id="UP000577956">
    <property type="component" value="Unassembled WGS sequence"/>
</dbReference>
<dbReference type="AlphaFoldDB" id="A0A7Y9FH79"/>
<dbReference type="SUPFAM" id="SSF58104">
    <property type="entry name" value="Methyl-accepting chemotaxis protein (MCP) signaling domain"/>
    <property type="match status" value="1"/>
</dbReference>
<evidence type="ECO:0000313" key="10">
    <source>
        <dbReference type="Proteomes" id="UP000577956"/>
    </source>
</evidence>
<evidence type="ECO:0000256" key="2">
    <source>
        <dbReference type="ARBA" id="ARBA00022989"/>
    </source>
</evidence>
<sequence>MSQHQSGRRTWADVSVRTKVLAAVAVMALTALLAAGLALRAFGALRADVDALYDGAVVPLTQLTEIQRAYQGDRARVIQYGIADEEIRAELAAELEERRVDLDAQVEAYRPGAVDPAAVDAMVAAFDAYYTAAHDELFPLRDAGDDEAFGVYFQETIRPLTTGVMDAIQAETTAQEEAAAARVADARSLVGSSQLTVTLAIAIGGILSLSIAWFVARSLRRRLDLAVAGLEALGEGDLRTAVQVDGNDEVGRMVAALGSTQVRLRGVLSGVGETAQTVAAAAEELTAASSQVATGSEETSAQAGVVAAAAEQVSRNVQAVAAGAEEMGASIREIAQNATEATRVAQAATTAAQDANDTVSRLGTSSAEIGNVVKLITSIAEQTNLLALNATIEAARAGEAGKGFAVVAGEVKELAQETARATEDIAQRVEAIQQDTTGAVQAIGRIGDIIASINDYQMTIASAVEEQTATTNEMSRSVGEAATGSGEIATNIVGVASAAQSSTHTLEQMGDNVTELARLAERLREGLSAFRY</sequence>
<dbReference type="PRINTS" id="PR00260">
    <property type="entry name" value="CHEMTRNSDUCR"/>
</dbReference>
<evidence type="ECO:0000256" key="1">
    <source>
        <dbReference type="ARBA" id="ARBA00022692"/>
    </source>
</evidence>
<dbReference type="GO" id="GO:0016020">
    <property type="term" value="C:membrane"/>
    <property type="evidence" value="ECO:0007669"/>
    <property type="project" value="InterPro"/>
</dbReference>
<dbReference type="PANTHER" id="PTHR32089:SF112">
    <property type="entry name" value="LYSOZYME-LIKE PROTEIN-RELATED"/>
    <property type="match status" value="1"/>
</dbReference>
<dbReference type="SMART" id="SM00283">
    <property type="entry name" value="MA"/>
    <property type="match status" value="1"/>
</dbReference>
<accession>A0A7Y9FH79</accession>
<dbReference type="Gene3D" id="1.10.287.950">
    <property type="entry name" value="Methyl-accepting chemotaxis protein"/>
    <property type="match status" value="1"/>
</dbReference>
<feature type="transmembrane region" description="Helical" evidence="6">
    <location>
        <begin position="20"/>
        <end position="42"/>
    </location>
</feature>
<dbReference type="PROSITE" id="PS50885">
    <property type="entry name" value="HAMP"/>
    <property type="match status" value="1"/>
</dbReference>
<keyword evidence="6" id="KW-0472">Membrane</keyword>
<dbReference type="PROSITE" id="PS50111">
    <property type="entry name" value="CHEMOTAXIS_TRANSDUC_2"/>
    <property type="match status" value="1"/>
</dbReference>
<organism evidence="9 10">
    <name type="scientific">Cellulomonas oligotrophica</name>
    <dbReference type="NCBI Taxonomy" id="931536"/>
    <lineage>
        <taxon>Bacteria</taxon>
        <taxon>Bacillati</taxon>
        <taxon>Actinomycetota</taxon>
        <taxon>Actinomycetes</taxon>
        <taxon>Micrococcales</taxon>
        <taxon>Cellulomonadaceae</taxon>
        <taxon>Cellulomonas</taxon>
    </lineage>
</organism>
<dbReference type="PANTHER" id="PTHR32089">
    <property type="entry name" value="METHYL-ACCEPTING CHEMOTAXIS PROTEIN MCPB"/>
    <property type="match status" value="1"/>
</dbReference>
<dbReference type="InterPro" id="IPR003660">
    <property type="entry name" value="HAMP_dom"/>
</dbReference>
<proteinExistence type="inferred from homology"/>
<evidence type="ECO:0000313" key="9">
    <source>
        <dbReference type="EMBL" id="NYD87278.1"/>
    </source>
</evidence>
<evidence type="ECO:0000256" key="3">
    <source>
        <dbReference type="ARBA" id="ARBA00023224"/>
    </source>
</evidence>
<dbReference type="GO" id="GO:0007165">
    <property type="term" value="P:signal transduction"/>
    <property type="evidence" value="ECO:0007669"/>
    <property type="project" value="UniProtKB-KW"/>
</dbReference>
<keyword evidence="2 6" id="KW-1133">Transmembrane helix</keyword>
<evidence type="ECO:0000259" key="7">
    <source>
        <dbReference type="PROSITE" id="PS50111"/>
    </source>
</evidence>
<dbReference type="InterPro" id="IPR024478">
    <property type="entry name" value="HlyB_4HB_MCP"/>
</dbReference>
<name>A0A7Y9FH79_9CELL</name>
<evidence type="ECO:0000256" key="4">
    <source>
        <dbReference type="ARBA" id="ARBA00029447"/>
    </source>
</evidence>
<dbReference type="GO" id="GO:0004888">
    <property type="term" value="F:transmembrane signaling receptor activity"/>
    <property type="evidence" value="ECO:0007669"/>
    <property type="project" value="InterPro"/>
</dbReference>
<gene>
    <name evidence="9" type="ORF">BKA21_002827</name>
</gene>
<keyword evidence="3 5" id="KW-0807">Transducer</keyword>
<keyword evidence="1 6" id="KW-0812">Transmembrane</keyword>